<gene>
    <name evidence="5" type="ORF">F8568_025190</name>
</gene>
<keyword evidence="3" id="KW-0813">Transport</keyword>
<accession>A0A6I4MFG1</accession>
<evidence type="ECO:0008006" key="7">
    <source>
        <dbReference type="Google" id="ProtNLM"/>
    </source>
</evidence>
<evidence type="ECO:0000256" key="3">
    <source>
        <dbReference type="ARBA" id="ARBA00022448"/>
    </source>
</evidence>
<comment type="subcellular location">
    <subcellularLocation>
        <location evidence="1">Cell envelope</location>
    </subcellularLocation>
</comment>
<evidence type="ECO:0000256" key="2">
    <source>
        <dbReference type="ARBA" id="ARBA00005695"/>
    </source>
</evidence>
<keyword evidence="6" id="KW-1185">Reference proteome</keyword>
<comment type="caution">
    <text evidence="5">The sequence shown here is derived from an EMBL/GenBank/DDBJ whole genome shotgun (WGS) entry which is preliminary data.</text>
</comment>
<dbReference type="AlphaFoldDB" id="A0A6I4MFG1"/>
<evidence type="ECO:0000256" key="1">
    <source>
        <dbReference type="ARBA" id="ARBA00004196"/>
    </source>
</evidence>
<name>A0A6I4MFG1_9ACTN</name>
<dbReference type="Proteomes" id="UP000462055">
    <property type="component" value="Unassembled WGS sequence"/>
</dbReference>
<dbReference type="Gene3D" id="3.10.105.10">
    <property type="entry name" value="Dipeptide-binding Protein, Domain 3"/>
    <property type="match status" value="1"/>
</dbReference>
<protein>
    <recommendedName>
        <fullName evidence="7">Solute-binding protein family 5 domain-containing protein</fullName>
    </recommendedName>
</protein>
<dbReference type="PANTHER" id="PTHR30290">
    <property type="entry name" value="PERIPLASMIC BINDING COMPONENT OF ABC TRANSPORTER"/>
    <property type="match status" value="1"/>
</dbReference>
<dbReference type="PANTHER" id="PTHR30290:SF10">
    <property type="entry name" value="PERIPLASMIC OLIGOPEPTIDE-BINDING PROTEIN-RELATED"/>
    <property type="match status" value="1"/>
</dbReference>
<dbReference type="GO" id="GO:0030313">
    <property type="term" value="C:cell envelope"/>
    <property type="evidence" value="ECO:0007669"/>
    <property type="project" value="UniProtKB-SubCell"/>
</dbReference>
<dbReference type="GO" id="GO:0015833">
    <property type="term" value="P:peptide transport"/>
    <property type="evidence" value="ECO:0007669"/>
    <property type="project" value="TreeGrafter"/>
</dbReference>
<comment type="similarity">
    <text evidence="2">Belongs to the bacterial solute-binding protein 5 family.</text>
</comment>
<dbReference type="SUPFAM" id="SSF53850">
    <property type="entry name" value="Periplasmic binding protein-like II"/>
    <property type="match status" value="1"/>
</dbReference>
<organism evidence="5 6">
    <name type="scientific">Actinomadura physcomitrii</name>
    <dbReference type="NCBI Taxonomy" id="2650748"/>
    <lineage>
        <taxon>Bacteria</taxon>
        <taxon>Bacillati</taxon>
        <taxon>Actinomycetota</taxon>
        <taxon>Actinomycetes</taxon>
        <taxon>Streptosporangiales</taxon>
        <taxon>Thermomonosporaceae</taxon>
        <taxon>Actinomadura</taxon>
    </lineage>
</organism>
<dbReference type="GO" id="GO:1904680">
    <property type="term" value="F:peptide transmembrane transporter activity"/>
    <property type="evidence" value="ECO:0007669"/>
    <property type="project" value="TreeGrafter"/>
</dbReference>
<reference evidence="5" key="1">
    <citation type="submission" date="2019-12" db="EMBL/GenBank/DDBJ databases">
        <title>Actinomadura physcomitrii sp. nov., a novel actinomycete isolated from moss [Physcomitrium sphaericum (Ludw) Fuernr].</title>
        <authorList>
            <person name="Zhuang X."/>
        </authorList>
    </citation>
    <scope>NUCLEOTIDE SEQUENCE [LARGE SCALE GENOMIC DNA]</scope>
    <source>
        <strain evidence="5">LD22</strain>
    </source>
</reference>
<dbReference type="InterPro" id="IPR039424">
    <property type="entry name" value="SBP_5"/>
</dbReference>
<proteinExistence type="inferred from homology"/>
<evidence type="ECO:0000313" key="5">
    <source>
        <dbReference type="EMBL" id="MWA03620.1"/>
    </source>
</evidence>
<evidence type="ECO:0000313" key="6">
    <source>
        <dbReference type="Proteomes" id="UP000462055"/>
    </source>
</evidence>
<evidence type="ECO:0000256" key="4">
    <source>
        <dbReference type="ARBA" id="ARBA00022729"/>
    </source>
</evidence>
<sequence>MAYSGPEFTPFAQAVAADFAKIGVKVSPTIKEKSVYLSDLLGMKWDINLQSLGDATGDADYVLGRLYTCKAERTGYCNPKLDGLLADAAAKTDPKQRAGLYAQAEQIIWNDAVGMYPMDVRISYVWRGSVKGFTPSSNYQPDFSAVSVS</sequence>
<dbReference type="Gene3D" id="3.40.190.10">
    <property type="entry name" value="Periplasmic binding protein-like II"/>
    <property type="match status" value="1"/>
</dbReference>
<dbReference type="EMBL" id="WBMS02000020">
    <property type="protein sequence ID" value="MWA03620.1"/>
    <property type="molecule type" value="Genomic_DNA"/>
</dbReference>
<keyword evidence="4" id="KW-0732">Signal</keyword>